<feature type="transmembrane region" description="Helical" evidence="5">
    <location>
        <begin position="6"/>
        <end position="28"/>
    </location>
</feature>
<evidence type="ECO:0000313" key="7">
    <source>
        <dbReference type="Proteomes" id="UP000658720"/>
    </source>
</evidence>
<sequence length="292" mass="31027">MESNFLTNIFLPLALFLIMFGMGLGLAIKDFNRIWLEPKAVVIGLIAQLLMLPMVGFGLASLFSLSPELAVGVMILVACPGGSTSNVITYLLKGNVALSITLTAISSLITIITIPLIVNLAANYFMGEQFALQLPFLKTVLQIAVITIIPVSLGMVCHHLLPKLAMVVEKNVKWLSLFFLGIIIVAILVKERANLADFFLQVGGVTITLNLLTMVLGYGIALLAGLGLAERKSITVEVGIQNGTLAIAIATTLLNAPIMAIPAAIYSVVMFLTSAIFAGLLKAKIFSGLKSA</sequence>
<comment type="caution">
    <text evidence="6">The sequence shown here is derived from an EMBL/GenBank/DDBJ whole genome shotgun (WGS) entry which is preliminary data.</text>
</comment>
<feature type="transmembrane region" description="Helical" evidence="5">
    <location>
        <begin position="139"/>
        <end position="160"/>
    </location>
</feature>
<dbReference type="PANTHER" id="PTHR10361:SF24">
    <property type="entry name" value="P3 PROTEIN"/>
    <property type="match status" value="1"/>
</dbReference>
<dbReference type="Pfam" id="PF01758">
    <property type="entry name" value="SBF"/>
    <property type="match status" value="1"/>
</dbReference>
<feature type="transmembrane region" description="Helical" evidence="5">
    <location>
        <begin position="209"/>
        <end position="228"/>
    </location>
</feature>
<evidence type="ECO:0000256" key="2">
    <source>
        <dbReference type="ARBA" id="ARBA00022692"/>
    </source>
</evidence>
<dbReference type="Gene3D" id="1.20.1530.20">
    <property type="match status" value="1"/>
</dbReference>
<keyword evidence="3 5" id="KW-1133">Transmembrane helix</keyword>
<dbReference type="RefSeq" id="WP_194019469.1">
    <property type="nucleotide sequence ID" value="NZ_JADEVV010000016.1"/>
</dbReference>
<gene>
    <name evidence="6" type="ORF">IQ217_07515</name>
</gene>
<keyword evidence="2 5" id="KW-0812">Transmembrane</keyword>
<dbReference type="InterPro" id="IPR038770">
    <property type="entry name" value="Na+/solute_symporter_sf"/>
</dbReference>
<name>A0ABR9VQS3_9SYNC</name>
<accession>A0ABR9VQS3</accession>
<feature type="transmembrane region" description="Helical" evidence="5">
    <location>
        <begin position="69"/>
        <end position="92"/>
    </location>
</feature>
<evidence type="ECO:0000256" key="5">
    <source>
        <dbReference type="SAM" id="Phobius"/>
    </source>
</evidence>
<evidence type="ECO:0000256" key="1">
    <source>
        <dbReference type="ARBA" id="ARBA00004141"/>
    </source>
</evidence>
<evidence type="ECO:0000256" key="3">
    <source>
        <dbReference type="ARBA" id="ARBA00022989"/>
    </source>
</evidence>
<dbReference type="PANTHER" id="PTHR10361">
    <property type="entry name" value="SODIUM-BILE ACID COTRANSPORTER"/>
    <property type="match status" value="1"/>
</dbReference>
<reference evidence="6 7" key="1">
    <citation type="submission" date="2020-10" db="EMBL/GenBank/DDBJ databases">
        <authorList>
            <person name="Castelo-Branco R."/>
            <person name="Eusebio N."/>
            <person name="Adriana R."/>
            <person name="Vieira A."/>
            <person name="Brugerolle De Fraissinette N."/>
            <person name="Rezende De Castro R."/>
            <person name="Schneider M.P."/>
            <person name="Vasconcelos V."/>
            <person name="Leao P.N."/>
        </authorList>
    </citation>
    <scope>NUCLEOTIDE SEQUENCE [LARGE SCALE GENOMIC DNA]</scope>
    <source>
        <strain evidence="6 7">LEGE 00031</strain>
    </source>
</reference>
<feature type="transmembrane region" description="Helical" evidence="5">
    <location>
        <begin position="264"/>
        <end position="281"/>
    </location>
</feature>
<dbReference type="InterPro" id="IPR002657">
    <property type="entry name" value="BilAc:Na_symport/Acr3"/>
</dbReference>
<feature type="transmembrane region" description="Helical" evidence="5">
    <location>
        <begin position="172"/>
        <end position="189"/>
    </location>
</feature>
<evidence type="ECO:0000313" key="6">
    <source>
        <dbReference type="EMBL" id="MBE9253702.1"/>
    </source>
</evidence>
<feature type="transmembrane region" description="Helical" evidence="5">
    <location>
        <begin position="40"/>
        <end position="63"/>
    </location>
</feature>
<keyword evidence="7" id="KW-1185">Reference proteome</keyword>
<proteinExistence type="predicted"/>
<feature type="transmembrane region" description="Helical" evidence="5">
    <location>
        <begin position="240"/>
        <end position="258"/>
    </location>
</feature>
<organism evidence="6 7">
    <name type="scientific">Synechocystis salina LEGE 00031</name>
    <dbReference type="NCBI Taxonomy" id="1828736"/>
    <lineage>
        <taxon>Bacteria</taxon>
        <taxon>Bacillati</taxon>
        <taxon>Cyanobacteriota</taxon>
        <taxon>Cyanophyceae</taxon>
        <taxon>Synechococcales</taxon>
        <taxon>Merismopediaceae</taxon>
        <taxon>Synechocystis</taxon>
    </lineage>
</organism>
<dbReference type="Proteomes" id="UP000658720">
    <property type="component" value="Unassembled WGS sequence"/>
</dbReference>
<feature type="transmembrane region" description="Helical" evidence="5">
    <location>
        <begin position="104"/>
        <end position="127"/>
    </location>
</feature>
<keyword evidence="4 5" id="KW-0472">Membrane</keyword>
<evidence type="ECO:0000256" key="4">
    <source>
        <dbReference type="ARBA" id="ARBA00023136"/>
    </source>
</evidence>
<dbReference type="EMBL" id="JADEVV010000016">
    <property type="protein sequence ID" value="MBE9253702.1"/>
    <property type="molecule type" value="Genomic_DNA"/>
</dbReference>
<protein>
    <submittedName>
        <fullName evidence="6">Bile acid:sodium symporter</fullName>
    </submittedName>
</protein>
<comment type="subcellular location">
    <subcellularLocation>
        <location evidence="1">Membrane</location>
        <topology evidence="1">Multi-pass membrane protein</topology>
    </subcellularLocation>
</comment>
<dbReference type="InterPro" id="IPR004710">
    <property type="entry name" value="Bilac:Na_transpt"/>
</dbReference>